<dbReference type="GeneID" id="36577023"/>
<evidence type="ECO:0000256" key="2">
    <source>
        <dbReference type="SAM" id="Phobius"/>
    </source>
</evidence>
<evidence type="ECO:0000256" key="1">
    <source>
        <dbReference type="SAM" id="MobiDB-lite"/>
    </source>
</evidence>
<feature type="region of interest" description="Disordered" evidence="1">
    <location>
        <begin position="208"/>
        <end position="267"/>
    </location>
</feature>
<feature type="compositionally biased region" description="Low complexity" evidence="1">
    <location>
        <begin position="236"/>
        <end position="267"/>
    </location>
</feature>
<dbReference type="InParanoid" id="A0A2T3AQI2"/>
<protein>
    <submittedName>
        <fullName evidence="3">Uncharacterized protein</fullName>
    </submittedName>
</protein>
<evidence type="ECO:0000313" key="4">
    <source>
        <dbReference type="Proteomes" id="UP000241818"/>
    </source>
</evidence>
<keyword evidence="2" id="KW-0472">Membrane</keyword>
<feature type="compositionally biased region" description="Basic and acidic residues" evidence="1">
    <location>
        <begin position="100"/>
        <end position="127"/>
    </location>
</feature>
<dbReference type="AlphaFoldDB" id="A0A2T3AQI2"/>
<accession>A0A2T3AQI2</accession>
<reference evidence="3 4" key="1">
    <citation type="journal article" date="2018" name="New Phytol.">
        <title>Comparative genomics and transcriptomics depict ericoid mycorrhizal fungi as versatile saprotrophs and plant mutualists.</title>
        <authorList>
            <person name="Martino E."/>
            <person name="Morin E."/>
            <person name="Grelet G.A."/>
            <person name="Kuo A."/>
            <person name="Kohler A."/>
            <person name="Daghino S."/>
            <person name="Barry K.W."/>
            <person name="Cichocki N."/>
            <person name="Clum A."/>
            <person name="Dockter R.B."/>
            <person name="Hainaut M."/>
            <person name="Kuo R.C."/>
            <person name="LaButti K."/>
            <person name="Lindahl B.D."/>
            <person name="Lindquist E.A."/>
            <person name="Lipzen A."/>
            <person name="Khouja H.R."/>
            <person name="Magnuson J."/>
            <person name="Murat C."/>
            <person name="Ohm R.A."/>
            <person name="Singer S.W."/>
            <person name="Spatafora J.W."/>
            <person name="Wang M."/>
            <person name="Veneault-Fourrey C."/>
            <person name="Henrissat B."/>
            <person name="Grigoriev I.V."/>
            <person name="Martin F.M."/>
            <person name="Perotto S."/>
        </authorList>
    </citation>
    <scope>NUCLEOTIDE SEQUENCE [LARGE SCALE GENOMIC DNA]</scope>
    <source>
        <strain evidence="3 4">ATCC 22711</strain>
    </source>
</reference>
<organism evidence="3 4">
    <name type="scientific">Amorphotheca resinae ATCC 22711</name>
    <dbReference type="NCBI Taxonomy" id="857342"/>
    <lineage>
        <taxon>Eukaryota</taxon>
        <taxon>Fungi</taxon>
        <taxon>Dikarya</taxon>
        <taxon>Ascomycota</taxon>
        <taxon>Pezizomycotina</taxon>
        <taxon>Leotiomycetes</taxon>
        <taxon>Helotiales</taxon>
        <taxon>Amorphothecaceae</taxon>
        <taxon>Amorphotheca</taxon>
    </lineage>
</organism>
<evidence type="ECO:0000313" key="3">
    <source>
        <dbReference type="EMBL" id="PSS08524.1"/>
    </source>
</evidence>
<feature type="region of interest" description="Disordered" evidence="1">
    <location>
        <begin position="1"/>
        <end position="61"/>
    </location>
</feature>
<dbReference type="RefSeq" id="XP_024716922.1">
    <property type="nucleotide sequence ID" value="XM_024868942.1"/>
</dbReference>
<sequence length="390" mass="42602">MAQERGKRSASARDDITSSSPISVKKAKNSKAEAGLRPGEGLLGNPAEERAFTGRQKKQQQQQKVSLSYAFILLWITVTLSLAAKQQRQPDEDDDVGMLDDSKVEVRPEDTEPERSDSKMDTVHSGDYKSKSQLELLTMRSSNAGPRYSHIGTILPKPPILATPGESKRRSWNGAGLYIKLLRREISWAFVGFEEGGADAVGALSPKSEFSSRFNTDPAPHSAKPVPKPAPPQTVAGPSAAPTSSSSSPGTPQGATPQTTAPPTTAAHTITSTTIGEEPVDEEMDNMGPYDCPGDECPGDPMDGCEPDAEGDSTMLDTSGWTNIDFLRYWLHSWSNRTVEDVFGQLRRQPVTVDERFFCWICANRNNLELISEQCMLFPMETSRLLALLQ</sequence>
<keyword evidence="2" id="KW-0812">Transmembrane</keyword>
<keyword evidence="4" id="KW-1185">Reference proteome</keyword>
<dbReference type="EMBL" id="KZ679018">
    <property type="protein sequence ID" value="PSS08524.1"/>
    <property type="molecule type" value="Genomic_DNA"/>
</dbReference>
<proteinExistence type="predicted"/>
<feature type="compositionally biased region" description="Basic and acidic residues" evidence="1">
    <location>
        <begin position="1"/>
        <end position="16"/>
    </location>
</feature>
<gene>
    <name evidence="3" type="ORF">M430DRAFT_61708</name>
</gene>
<dbReference type="Proteomes" id="UP000241818">
    <property type="component" value="Unassembled WGS sequence"/>
</dbReference>
<feature type="transmembrane region" description="Helical" evidence="2">
    <location>
        <begin position="65"/>
        <end position="84"/>
    </location>
</feature>
<feature type="region of interest" description="Disordered" evidence="1">
    <location>
        <begin position="87"/>
        <end position="127"/>
    </location>
</feature>
<keyword evidence="2" id="KW-1133">Transmembrane helix</keyword>
<name>A0A2T3AQI2_AMORE</name>